<dbReference type="RefSeq" id="WP_154309302.1">
    <property type="nucleotide sequence ID" value="NZ_WKKI01000047.1"/>
</dbReference>
<comment type="caution">
    <text evidence="7">The sequence shown here is derived from an EMBL/GenBank/DDBJ whole genome shotgun (WGS) entry which is preliminary data.</text>
</comment>
<keyword evidence="3" id="KW-0813">Transport</keyword>
<dbReference type="GO" id="GO:0005886">
    <property type="term" value="C:plasma membrane"/>
    <property type="evidence" value="ECO:0007669"/>
    <property type="project" value="UniProtKB-SubCell"/>
</dbReference>
<keyword evidence="8" id="KW-1185">Reference proteome</keyword>
<dbReference type="InterPro" id="IPR002491">
    <property type="entry name" value="ABC_transptr_periplasmic_BD"/>
</dbReference>
<evidence type="ECO:0000259" key="6">
    <source>
        <dbReference type="PROSITE" id="PS50983"/>
    </source>
</evidence>
<reference evidence="7 8" key="1">
    <citation type="submission" date="2019-11" db="EMBL/GenBank/DDBJ databases">
        <title>Bacillus lacus genome.</title>
        <authorList>
            <person name="Allen C.J."/>
            <person name="Newman J.D."/>
        </authorList>
    </citation>
    <scope>NUCLEOTIDE SEQUENCE [LARGE SCALE GENOMIC DNA]</scope>
    <source>
        <strain evidence="7 8">KCTC 33946</strain>
    </source>
</reference>
<dbReference type="GO" id="GO:0030288">
    <property type="term" value="C:outer membrane-bounded periplasmic space"/>
    <property type="evidence" value="ECO:0007669"/>
    <property type="project" value="TreeGrafter"/>
</dbReference>
<comment type="similarity">
    <text evidence="2">Belongs to the bacterial solute-binding protein 8 family.</text>
</comment>
<feature type="domain" description="Fe/B12 periplasmic-binding" evidence="6">
    <location>
        <begin position="62"/>
        <end position="319"/>
    </location>
</feature>
<dbReference type="GO" id="GO:1901678">
    <property type="term" value="P:iron coordination entity transport"/>
    <property type="evidence" value="ECO:0007669"/>
    <property type="project" value="UniProtKB-ARBA"/>
</dbReference>
<evidence type="ECO:0000256" key="1">
    <source>
        <dbReference type="ARBA" id="ARBA00004193"/>
    </source>
</evidence>
<comment type="subcellular location">
    <subcellularLocation>
        <location evidence="1">Cell membrane</location>
        <topology evidence="1">Lipid-anchor</topology>
    </subcellularLocation>
</comment>
<feature type="signal peptide" evidence="5">
    <location>
        <begin position="1"/>
        <end position="25"/>
    </location>
</feature>
<dbReference type="AlphaFoldDB" id="A0A7X2J2D9"/>
<organism evidence="7 8">
    <name type="scientific">Metabacillus lacus</name>
    <dbReference type="NCBI Taxonomy" id="1983721"/>
    <lineage>
        <taxon>Bacteria</taxon>
        <taxon>Bacillati</taxon>
        <taxon>Bacillota</taxon>
        <taxon>Bacilli</taxon>
        <taxon>Bacillales</taxon>
        <taxon>Bacillaceae</taxon>
        <taxon>Metabacillus</taxon>
    </lineage>
</organism>
<evidence type="ECO:0000256" key="5">
    <source>
        <dbReference type="SAM" id="SignalP"/>
    </source>
</evidence>
<evidence type="ECO:0000256" key="3">
    <source>
        <dbReference type="ARBA" id="ARBA00022448"/>
    </source>
</evidence>
<evidence type="ECO:0000313" key="7">
    <source>
        <dbReference type="EMBL" id="MRX73842.1"/>
    </source>
</evidence>
<dbReference type="InterPro" id="IPR051313">
    <property type="entry name" value="Bact_iron-sidero_bind"/>
</dbReference>
<accession>A0A7X2J2D9</accession>
<dbReference type="EMBL" id="WKKI01000047">
    <property type="protein sequence ID" value="MRX73842.1"/>
    <property type="molecule type" value="Genomic_DNA"/>
</dbReference>
<feature type="chain" id="PRO_5030525781" evidence="5">
    <location>
        <begin position="26"/>
        <end position="319"/>
    </location>
</feature>
<gene>
    <name evidence="7" type="ORF">GJU40_16995</name>
</gene>
<sequence length="319" mass="34753">MKKLSYLTFIMAVMLLLAACGNNQAAQSTAASEKDSKPAETEETVTVKHQYGEVTVTKNPQKAVVFDFGVLDTLDVLGADVAGVPQLVVPQYLQKYAASEYTNVGSLKEPDFEAIHALKPDVIYISARQAELYKQFEEIAPTILVETDYADYLGSLEKNVEMLGKIYGKEDIAEKALNDLKAKASELSEKTGSSDSKALILLANEGKVSAYGAGSRYGFIHDVFGFKQSDENIEVSQHGQSITFEYILERNPDVMFVIDRSAAIGGEAGAQQTVENDLVKKTSAFENGKIVYLDGGIWYLSGGGLQSVNLMMEEVEKAL</sequence>
<dbReference type="Gene3D" id="3.40.50.1980">
    <property type="entry name" value="Nitrogenase molybdenum iron protein domain"/>
    <property type="match status" value="2"/>
</dbReference>
<evidence type="ECO:0000313" key="8">
    <source>
        <dbReference type="Proteomes" id="UP000448867"/>
    </source>
</evidence>
<dbReference type="Proteomes" id="UP000448867">
    <property type="component" value="Unassembled WGS sequence"/>
</dbReference>
<dbReference type="Pfam" id="PF01497">
    <property type="entry name" value="Peripla_BP_2"/>
    <property type="match status" value="1"/>
</dbReference>
<evidence type="ECO:0000256" key="2">
    <source>
        <dbReference type="ARBA" id="ARBA00008814"/>
    </source>
</evidence>
<dbReference type="PROSITE" id="PS51257">
    <property type="entry name" value="PROKAR_LIPOPROTEIN"/>
    <property type="match status" value="1"/>
</dbReference>
<dbReference type="InterPro" id="IPR033870">
    <property type="entry name" value="FatB"/>
</dbReference>
<keyword evidence="4 5" id="KW-0732">Signal</keyword>
<dbReference type="OrthoDB" id="63946at2"/>
<dbReference type="PANTHER" id="PTHR30532">
    <property type="entry name" value="IRON III DICITRATE-BINDING PERIPLASMIC PROTEIN"/>
    <property type="match status" value="1"/>
</dbReference>
<dbReference type="CDD" id="cd01140">
    <property type="entry name" value="FatB"/>
    <property type="match status" value="1"/>
</dbReference>
<evidence type="ECO:0000256" key="4">
    <source>
        <dbReference type="ARBA" id="ARBA00022729"/>
    </source>
</evidence>
<dbReference type="PROSITE" id="PS50983">
    <property type="entry name" value="FE_B12_PBP"/>
    <property type="match status" value="1"/>
</dbReference>
<protein>
    <submittedName>
        <fullName evidence="7">ABC transporter substrate-binding protein</fullName>
    </submittedName>
</protein>
<dbReference type="PANTHER" id="PTHR30532:SF28">
    <property type="entry name" value="PETROBACTIN-BINDING PROTEIN YCLQ"/>
    <property type="match status" value="1"/>
</dbReference>
<proteinExistence type="inferred from homology"/>
<name>A0A7X2J2D9_9BACI</name>
<dbReference type="SUPFAM" id="SSF53807">
    <property type="entry name" value="Helical backbone' metal receptor"/>
    <property type="match status" value="1"/>
</dbReference>